<organism evidence="2 3">
    <name type="scientific">Asaia krungthepensis NRIC 0535</name>
    <dbReference type="NCBI Taxonomy" id="1307925"/>
    <lineage>
        <taxon>Bacteria</taxon>
        <taxon>Pseudomonadati</taxon>
        <taxon>Pseudomonadota</taxon>
        <taxon>Alphaproteobacteria</taxon>
        <taxon>Acetobacterales</taxon>
        <taxon>Acetobacteraceae</taxon>
        <taxon>Asaia</taxon>
    </lineage>
</organism>
<keyword evidence="1" id="KW-0472">Membrane</keyword>
<name>A0ABQ0Q0K2_9PROT</name>
<evidence type="ECO:0000313" key="3">
    <source>
        <dbReference type="Proteomes" id="UP001062776"/>
    </source>
</evidence>
<accession>A0ABQ0Q0K2</accession>
<evidence type="ECO:0000313" key="2">
    <source>
        <dbReference type="EMBL" id="GBQ86205.1"/>
    </source>
</evidence>
<evidence type="ECO:0000256" key="1">
    <source>
        <dbReference type="SAM" id="Phobius"/>
    </source>
</evidence>
<keyword evidence="3" id="KW-1185">Reference proteome</keyword>
<keyword evidence="1" id="KW-0812">Transmembrane</keyword>
<dbReference type="EMBL" id="BAPV01000005">
    <property type="protein sequence ID" value="GBQ86205.1"/>
    <property type="molecule type" value="Genomic_DNA"/>
</dbReference>
<gene>
    <name evidence="2" type="ORF">AA0535_0960</name>
</gene>
<protein>
    <recommendedName>
        <fullName evidence="4">Phage shock protein B</fullName>
    </recommendedName>
</protein>
<dbReference type="Proteomes" id="UP001062776">
    <property type="component" value="Unassembled WGS sequence"/>
</dbReference>
<sequence length="84" mass="9330">MSHGSGTDLGDLIGLAAVVMPFVMVMYIVTIRARSKATASKLQESDLAALNMAHVQARRLEERVDQLERILDEDVPGWRTRSFS</sequence>
<dbReference type="Pfam" id="PF06667">
    <property type="entry name" value="PspB"/>
    <property type="match status" value="1"/>
</dbReference>
<feature type="transmembrane region" description="Helical" evidence="1">
    <location>
        <begin position="12"/>
        <end position="31"/>
    </location>
</feature>
<keyword evidence="1" id="KW-1133">Transmembrane helix</keyword>
<reference evidence="2" key="1">
    <citation type="submission" date="2013-04" db="EMBL/GenBank/DDBJ databases">
        <title>The genome sequencing project of 58 acetic acid bacteria.</title>
        <authorList>
            <person name="Okamoto-Kainuma A."/>
            <person name="Ishikawa M."/>
            <person name="Umino S."/>
            <person name="Koizumi Y."/>
            <person name="Shiwa Y."/>
            <person name="Yoshikawa H."/>
            <person name="Matsutani M."/>
            <person name="Matsushita K."/>
        </authorList>
    </citation>
    <scope>NUCLEOTIDE SEQUENCE</scope>
    <source>
        <strain evidence="2">NRIC 0535</strain>
    </source>
</reference>
<evidence type="ECO:0008006" key="4">
    <source>
        <dbReference type="Google" id="ProtNLM"/>
    </source>
</evidence>
<proteinExistence type="predicted"/>
<dbReference type="InterPro" id="IPR009554">
    <property type="entry name" value="Phageshock_PspB"/>
</dbReference>
<dbReference type="NCBIfam" id="TIGR02976">
    <property type="entry name" value="phageshock_pspB"/>
    <property type="match status" value="1"/>
</dbReference>
<comment type="caution">
    <text evidence="2">The sequence shown here is derived from an EMBL/GenBank/DDBJ whole genome shotgun (WGS) entry which is preliminary data.</text>
</comment>
<dbReference type="RefSeq" id="WP_122038574.1">
    <property type="nucleotide sequence ID" value="NZ_BAPV01000005.1"/>
</dbReference>